<feature type="domain" description="F-box" evidence="1">
    <location>
        <begin position="15"/>
        <end position="56"/>
    </location>
</feature>
<dbReference type="AlphaFoldDB" id="A0AAD2E971"/>
<dbReference type="SUPFAM" id="SSF52047">
    <property type="entry name" value="RNI-like"/>
    <property type="match status" value="1"/>
</dbReference>
<proteinExistence type="predicted"/>
<dbReference type="EMBL" id="OU503053">
    <property type="protein sequence ID" value="CAI9782019.1"/>
    <property type="molecule type" value="Genomic_DNA"/>
</dbReference>
<keyword evidence="3" id="KW-1185">Reference proteome</keyword>
<organism evidence="2 3">
    <name type="scientific">Fraxinus pennsylvanica</name>
    <dbReference type="NCBI Taxonomy" id="56036"/>
    <lineage>
        <taxon>Eukaryota</taxon>
        <taxon>Viridiplantae</taxon>
        <taxon>Streptophyta</taxon>
        <taxon>Embryophyta</taxon>
        <taxon>Tracheophyta</taxon>
        <taxon>Spermatophyta</taxon>
        <taxon>Magnoliopsida</taxon>
        <taxon>eudicotyledons</taxon>
        <taxon>Gunneridae</taxon>
        <taxon>Pentapetalae</taxon>
        <taxon>asterids</taxon>
        <taxon>lamiids</taxon>
        <taxon>Lamiales</taxon>
        <taxon>Oleaceae</taxon>
        <taxon>Oleeae</taxon>
        <taxon>Fraxinus</taxon>
    </lineage>
</organism>
<dbReference type="SUPFAM" id="SSF81383">
    <property type="entry name" value="F-box domain"/>
    <property type="match status" value="1"/>
</dbReference>
<dbReference type="Gene3D" id="3.80.10.10">
    <property type="entry name" value="Ribonuclease Inhibitor"/>
    <property type="match status" value="1"/>
</dbReference>
<evidence type="ECO:0000313" key="2">
    <source>
        <dbReference type="EMBL" id="CAI9782019.1"/>
    </source>
</evidence>
<gene>
    <name evidence="2" type="ORF">FPE_LOCUS29449</name>
</gene>
<dbReference type="Gene3D" id="1.20.1280.50">
    <property type="match status" value="1"/>
</dbReference>
<evidence type="ECO:0000313" key="3">
    <source>
        <dbReference type="Proteomes" id="UP000834106"/>
    </source>
</evidence>
<dbReference type="PANTHER" id="PTHR38926:SF5">
    <property type="entry name" value="F-BOX AND LEUCINE-RICH REPEAT PROTEIN 6"/>
    <property type="match status" value="1"/>
</dbReference>
<dbReference type="InterPro" id="IPR001810">
    <property type="entry name" value="F-box_dom"/>
</dbReference>
<dbReference type="Proteomes" id="UP000834106">
    <property type="component" value="Chromosome 18"/>
</dbReference>
<evidence type="ECO:0000259" key="1">
    <source>
        <dbReference type="Pfam" id="PF00646"/>
    </source>
</evidence>
<accession>A0AAD2E971</accession>
<reference evidence="2" key="1">
    <citation type="submission" date="2023-05" db="EMBL/GenBank/DDBJ databases">
        <authorList>
            <person name="Huff M."/>
        </authorList>
    </citation>
    <scope>NUCLEOTIDE SEQUENCE</scope>
</reference>
<dbReference type="InterPro" id="IPR032675">
    <property type="entry name" value="LRR_dom_sf"/>
</dbReference>
<dbReference type="PANTHER" id="PTHR38926">
    <property type="entry name" value="F-BOX DOMAIN CONTAINING PROTEIN, EXPRESSED"/>
    <property type="match status" value="1"/>
</dbReference>
<name>A0AAD2E971_9LAMI</name>
<protein>
    <recommendedName>
        <fullName evidence="1">F-box domain-containing protein</fullName>
    </recommendedName>
</protein>
<sequence length="256" mass="29427">MQRTMTMKHQSQRPWDALPSTALLNIFCKTSIKDRFDNIPFVCKSWAHASAHPHCWASMIAEPESDSFERRSPTWRDLPASADWKAGGGASVNSLYFFPFLASVVSPPNDDELLRLIARHCPNLKHISFHGSFDASKEAIFDVFRSCRELELIDFSNTPYFNTSILQALSCCCPKIRGIRRQGFLETNFAYDLSKWFPRLRLLNLSHSTIVDLDMFTIVTKCKELTYLDVTGCQQLIRYMDIVKMASKRIPKILYD</sequence>
<dbReference type="Pfam" id="PF00646">
    <property type="entry name" value="F-box"/>
    <property type="match status" value="1"/>
</dbReference>
<dbReference type="InterPro" id="IPR036047">
    <property type="entry name" value="F-box-like_dom_sf"/>
</dbReference>